<evidence type="ECO:0000256" key="1">
    <source>
        <dbReference type="SAM" id="MobiDB-lite"/>
    </source>
</evidence>
<reference evidence="2 3" key="1">
    <citation type="journal article" date="2012" name="Genome Biol.">
        <title>Genome and low-iron response of an oceanic diatom adapted to chronic iron limitation.</title>
        <authorList>
            <person name="Lommer M."/>
            <person name="Specht M."/>
            <person name="Roy A.S."/>
            <person name="Kraemer L."/>
            <person name="Andreson R."/>
            <person name="Gutowska M.A."/>
            <person name="Wolf J."/>
            <person name="Bergner S.V."/>
            <person name="Schilhabel M.B."/>
            <person name="Klostermeier U.C."/>
            <person name="Beiko R.G."/>
            <person name="Rosenstiel P."/>
            <person name="Hippler M."/>
            <person name="Laroche J."/>
        </authorList>
    </citation>
    <scope>NUCLEOTIDE SEQUENCE [LARGE SCALE GENOMIC DNA]</scope>
    <source>
        <strain evidence="2 3">CCMP1005</strain>
    </source>
</reference>
<dbReference type="OrthoDB" id="167710at2759"/>
<feature type="region of interest" description="Disordered" evidence="1">
    <location>
        <begin position="50"/>
        <end position="108"/>
    </location>
</feature>
<name>K0SNX1_THAOC</name>
<organism evidence="2 3">
    <name type="scientific">Thalassiosira oceanica</name>
    <name type="common">Marine diatom</name>
    <dbReference type="NCBI Taxonomy" id="159749"/>
    <lineage>
        <taxon>Eukaryota</taxon>
        <taxon>Sar</taxon>
        <taxon>Stramenopiles</taxon>
        <taxon>Ochrophyta</taxon>
        <taxon>Bacillariophyta</taxon>
        <taxon>Coscinodiscophyceae</taxon>
        <taxon>Thalassiosirophycidae</taxon>
        <taxon>Thalassiosirales</taxon>
        <taxon>Thalassiosiraceae</taxon>
        <taxon>Thalassiosira</taxon>
    </lineage>
</organism>
<keyword evidence="3" id="KW-1185">Reference proteome</keyword>
<feature type="compositionally biased region" description="Low complexity" evidence="1">
    <location>
        <begin position="80"/>
        <end position="108"/>
    </location>
</feature>
<evidence type="ECO:0000313" key="2">
    <source>
        <dbReference type="EMBL" id="EJK67065.1"/>
    </source>
</evidence>
<evidence type="ECO:0000313" key="3">
    <source>
        <dbReference type="Proteomes" id="UP000266841"/>
    </source>
</evidence>
<gene>
    <name evidence="2" type="ORF">THAOC_11947</name>
</gene>
<dbReference type="EMBL" id="AGNL01013717">
    <property type="protein sequence ID" value="EJK67065.1"/>
    <property type="molecule type" value="Genomic_DNA"/>
</dbReference>
<dbReference type="Proteomes" id="UP000266841">
    <property type="component" value="Unassembled WGS sequence"/>
</dbReference>
<comment type="caution">
    <text evidence="2">The sequence shown here is derived from an EMBL/GenBank/DDBJ whole genome shotgun (WGS) entry which is preliminary data.</text>
</comment>
<dbReference type="AlphaFoldDB" id="K0SNX1"/>
<protein>
    <submittedName>
        <fullName evidence="2">Uncharacterized protein</fullName>
    </submittedName>
</protein>
<accession>K0SNX1</accession>
<feature type="non-terminal residue" evidence="2">
    <location>
        <position position="108"/>
    </location>
</feature>
<sequence>MRNFADTGADVPTASKRLLAVGSPLPRRMPTLFRCSFHNSMMEEEMEANIFDSPLPPLPPPESRSRDTTAAAGLRCLSQAAAQAPRAAAAQAPRAGTAQAPRAAAAHG</sequence>
<proteinExistence type="predicted"/>